<organism evidence="3 4">
    <name type="scientific">Ligilactobacillus equi DSM 15833 = JCM 10991</name>
    <dbReference type="NCBI Taxonomy" id="1423740"/>
    <lineage>
        <taxon>Bacteria</taxon>
        <taxon>Bacillati</taxon>
        <taxon>Bacillota</taxon>
        <taxon>Bacilli</taxon>
        <taxon>Lactobacillales</taxon>
        <taxon>Lactobacillaceae</taxon>
        <taxon>Ligilactobacillus</taxon>
    </lineage>
</organism>
<dbReference type="RefSeq" id="WP_051527974.1">
    <property type="nucleotide sequence ID" value="NZ_AZFH01000015.1"/>
</dbReference>
<evidence type="ECO:0000256" key="1">
    <source>
        <dbReference type="SAM" id="MobiDB-lite"/>
    </source>
</evidence>
<dbReference type="InterPro" id="IPR008571">
    <property type="entry name" value="HerA-like"/>
</dbReference>
<gene>
    <name evidence="3" type="ORF">FC36_GL000738</name>
</gene>
<dbReference type="Proteomes" id="UP000051048">
    <property type="component" value="Unassembled WGS sequence"/>
</dbReference>
<dbReference type="SUPFAM" id="SSF52540">
    <property type="entry name" value="P-loop containing nucleoside triphosphate hydrolases"/>
    <property type="match status" value="1"/>
</dbReference>
<dbReference type="InterPro" id="IPR027417">
    <property type="entry name" value="P-loop_NTPase"/>
</dbReference>
<feature type="region of interest" description="Disordered" evidence="1">
    <location>
        <begin position="272"/>
        <end position="302"/>
    </location>
</feature>
<evidence type="ECO:0000313" key="4">
    <source>
        <dbReference type="Proteomes" id="UP000051048"/>
    </source>
</evidence>
<comment type="caution">
    <text evidence="3">The sequence shown here is derived from an EMBL/GenBank/DDBJ whole genome shotgun (WGS) entry which is preliminary data.</text>
</comment>
<feature type="domain" description="Helicase HerA central" evidence="2">
    <location>
        <begin position="559"/>
        <end position="651"/>
    </location>
</feature>
<dbReference type="PANTHER" id="PTHR42957">
    <property type="entry name" value="HELICASE MJ1565-RELATED"/>
    <property type="match status" value="1"/>
</dbReference>
<dbReference type="AlphaFoldDB" id="A0A0R1TWL0"/>
<name>A0A0R1TWL0_9LACO</name>
<feature type="compositionally biased region" description="Low complexity" evidence="1">
    <location>
        <begin position="375"/>
        <end position="395"/>
    </location>
</feature>
<dbReference type="Pfam" id="PF01935">
    <property type="entry name" value="DUF87"/>
    <property type="match status" value="1"/>
</dbReference>
<dbReference type="STRING" id="1423740.FC36_GL000738"/>
<reference evidence="3 4" key="1">
    <citation type="journal article" date="2015" name="Genome Announc.">
        <title>Expanding the biotechnology potential of lactobacilli through comparative genomics of 213 strains and associated genera.</title>
        <authorList>
            <person name="Sun Z."/>
            <person name="Harris H.M."/>
            <person name="McCann A."/>
            <person name="Guo C."/>
            <person name="Argimon S."/>
            <person name="Zhang W."/>
            <person name="Yang X."/>
            <person name="Jeffery I.B."/>
            <person name="Cooney J.C."/>
            <person name="Kagawa T.F."/>
            <person name="Liu W."/>
            <person name="Song Y."/>
            <person name="Salvetti E."/>
            <person name="Wrobel A."/>
            <person name="Rasinkangas P."/>
            <person name="Parkhill J."/>
            <person name="Rea M.C."/>
            <person name="O'Sullivan O."/>
            <person name="Ritari J."/>
            <person name="Douillard F.P."/>
            <person name="Paul Ross R."/>
            <person name="Yang R."/>
            <person name="Briner A.E."/>
            <person name="Felis G.E."/>
            <person name="de Vos W.M."/>
            <person name="Barrangou R."/>
            <person name="Klaenhammer T.R."/>
            <person name="Caufield P.W."/>
            <person name="Cui Y."/>
            <person name="Zhang H."/>
            <person name="O'Toole P.W."/>
        </authorList>
    </citation>
    <scope>NUCLEOTIDE SEQUENCE [LARGE SCALE GENOMIC DNA]</scope>
    <source>
        <strain evidence="3 4">DSM 15833</strain>
    </source>
</reference>
<feature type="region of interest" description="Disordered" evidence="1">
    <location>
        <begin position="357"/>
        <end position="406"/>
    </location>
</feature>
<feature type="compositionally biased region" description="Basic and acidic residues" evidence="1">
    <location>
        <begin position="279"/>
        <end position="299"/>
    </location>
</feature>
<feature type="compositionally biased region" description="Polar residues" evidence="1">
    <location>
        <begin position="396"/>
        <end position="405"/>
    </location>
</feature>
<dbReference type="OrthoDB" id="9806951at2"/>
<dbReference type="PATRIC" id="fig|1423740.3.peg.785"/>
<dbReference type="InterPro" id="IPR002789">
    <property type="entry name" value="HerA_central"/>
</dbReference>
<dbReference type="EMBL" id="AZFH01000015">
    <property type="protein sequence ID" value="KRL83171.1"/>
    <property type="molecule type" value="Genomic_DNA"/>
</dbReference>
<accession>A0A0R1TWL0</accession>
<dbReference type="Gene3D" id="3.40.50.300">
    <property type="entry name" value="P-loop containing nucleotide triphosphate hydrolases"/>
    <property type="match status" value="2"/>
</dbReference>
<evidence type="ECO:0000259" key="2">
    <source>
        <dbReference type="Pfam" id="PF01935"/>
    </source>
</evidence>
<feature type="compositionally biased region" description="Polar residues" evidence="1">
    <location>
        <begin position="357"/>
        <end position="374"/>
    </location>
</feature>
<dbReference type="PANTHER" id="PTHR42957:SF1">
    <property type="entry name" value="HELICASE MJ1565-RELATED"/>
    <property type="match status" value="1"/>
</dbReference>
<sequence length="1080" mass="120283">MSEKTIFGQFKNQDIELISKKDINYDNTNHTRFPQVNFEKLYGNFQSAGELVSDVVLKKYLQKLENYEIEPLSESDKTLSKIRMFKVTEMVYQKEENTTLKFASIFNALQSQNCGVFLLMNSDGKKTDFYMGVRAMNSQSSPRSLENMLSSSIRGQFPGSKIESFNETKINETLDFLPQEHIVSVSGIAGFKDTHQTENEDYIQGLEKLATAMQGYKYALVVLSKGISVEELEFIKKSYEQIYTEISPFSELNFSYGKSDAISISQGLSSTLTQGKSDTVTETKGWEEGSTRGVSDTEGKSISQKSMDTKIASSASSIATAATSLALITKHPLMGAIAGAVGIASGFATMALDKTNTDTQTKTVSNTTSHSRTQSNSVSKGTTTSTSKGVTNTKGNTQSNSSEMQLTRENKSIKNLMKKIDIQLERIEESEDLGLWENATYVLAEDRYVADLVANNYKALIVGENSGLETIALNHWERGDKKQSKQFSLMQDYVKNLIHPIFRYRNMVPVKATSLVSSKELAIYMGLPRKSVVGLTVNEHASFEKNIMHHSLSVNSEKINIGSLYDYSDTKGASVSLDTENLTKHTFITGSTGSGKSNTTRKIVEEITKKNLAKVLIIEPVKGEYKNQLGNRFSVYGTNPKKTTLLRINPFVFPNQINVFDHIDRLINILNVCWPMYAAMPVLLKNAIIEAYEICGWDVKNSEYLEDEPKIYPSFSDVKLCLENIINSSSYSADTKGDYIGSLVTRISSLVEGLNGLILNTSCISDTELFDNNVIIDLSDTGSPETKSLLMGLLVMKLNEYRIANSKPSNNSLNHVTFLEEAHNLLKNPNSITESTETGLLAKSVELISGSIAELRAYGEGFVIVDQSPTAVDISAIKNTNTKIIMKTPELEDRIVIGKSIGLKDDQIEEIAKFPQGVGVVYQGEWVAPVLVKMDKAENNNHSYFKPEKRFDAEKILLEYLTQSSMANSSKIFDSYQLEEAMTRLSLETSVKNRLLQSFNNYEKTNDIGLSANQISKLVTVIVRNSKYEISFLQSQSLGDQREFEISLEKSVKKRNRIDLATAKKVTKILLQELNGNKIQ</sequence>
<proteinExistence type="predicted"/>
<protein>
    <recommendedName>
        <fullName evidence="2">Helicase HerA central domain-containing protein</fullName>
    </recommendedName>
</protein>
<evidence type="ECO:0000313" key="3">
    <source>
        <dbReference type="EMBL" id="KRL83171.1"/>
    </source>
</evidence>